<dbReference type="SUPFAM" id="SSF46785">
    <property type="entry name" value="Winged helix' DNA-binding domain"/>
    <property type="match status" value="1"/>
</dbReference>
<keyword evidence="4" id="KW-0804">Transcription</keyword>
<dbReference type="PROSITE" id="PS50931">
    <property type="entry name" value="HTH_LYSR"/>
    <property type="match status" value="1"/>
</dbReference>
<dbReference type="Pfam" id="PF00126">
    <property type="entry name" value="HTH_1"/>
    <property type="match status" value="1"/>
</dbReference>
<protein>
    <submittedName>
        <fullName evidence="6">LysR family transcriptional regulator</fullName>
    </submittedName>
</protein>
<dbReference type="Proteomes" id="UP001212189">
    <property type="component" value="Chromosome"/>
</dbReference>
<organism evidence="6 7">
    <name type="scientific">Denitrificimonas caeni</name>
    <dbReference type="NCBI Taxonomy" id="521720"/>
    <lineage>
        <taxon>Bacteria</taxon>
        <taxon>Pseudomonadati</taxon>
        <taxon>Pseudomonadota</taxon>
        <taxon>Gammaproteobacteria</taxon>
        <taxon>Pseudomonadales</taxon>
        <taxon>Pseudomonadaceae</taxon>
        <taxon>Denitrificimonas</taxon>
    </lineage>
</organism>
<dbReference type="Pfam" id="PF03466">
    <property type="entry name" value="LysR_substrate"/>
    <property type="match status" value="1"/>
</dbReference>
<dbReference type="Gene3D" id="1.10.10.10">
    <property type="entry name" value="Winged helix-like DNA-binding domain superfamily/Winged helix DNA-binding domain"/>
    <property type="match status" value="1"/>
</dbReference>
<gene>
    <name evidence="6" type="ORF">O6P33_07585</name>
</gene>
<proteinExistence type="inferred from homology"/>
<dbReference type="KEGG" id="dce:O6P33_07585"/>
<dbReference type="AlphaFoldDB" id="A0AAE9VMZ8"/>
<evidence type="ECO:0000256" key="1">
    <source>
        <dbReference type="ARBA" id="ARBA00009437"/>
    </source>
</evidence>
<accession>A0AAE9VMZ8</accession>
<evidence type="ECO:0000256" key="4">
    <source>
        <dbReference type="ARBA" id="ARBA00023163"/>
    </source>
</evidence>
<keyword evidence="2" id="KW-0805">Transcription regulation</keyword>
<dbReference type="Gene3D" id="3.40.190.290">
    <property type="match status" value="1"/>
</dbReference>
<dbReference type="InterPro" id="IPR000847">
    <property type="entry name" value="LysR_HTH_N"/>
</dbReference>
<dbReference type="GO" id="GO:0043565">
    <property type="term" value="F:sequence-specific DNA binding"/>
    <property type="evidence" value="ECO:0007669"/>
    <property type="project" value="TreeGrafter"/>
</dbReference>
<keyword evidence="3" id="KW-0238">DNA-binding</keyword>
<comment type="similarity">
    <text evidence="1">Belongs to the LysR transcriptional regulatory family.</text>
</comment>
<dbReference type="SUPFAM" id="SSF53850">
    <property type="entry name" value="Periplasmic binding protein-like II"/>
    <property type="match status" value="1"/>
</dbReference>
<dbReference type="PANTHER" id="PTHR30537">
    <property type="entry name" value="HTH-TYPE TRANSCRIPTIONAL REGULATOR"/>
    <property type="match status" value="1"/>
</dbReference>
<sequence>MQKYINLLRTLNWNDLKFFLEVARCGRVTSAAKRLGVDYTTVSRRIANLESTLGTLLFEKSRSSGFHLTSEGVALRDSIQAIEALMQNACEEITGTDIALSGKVRIGSTEGFGGLFLAPQLTHFQKQYPAISIDLLAVPHFVSLTKREADIAITLERPTRGPFVSTKLCDYRLQLYATKEYLAQHEPIRCVNDLPKHSFINYIEDLTFSTKLHYLDQFIHQAKTPFCTTGAISQYFACLQGQHLAILPCFIADQDPRLQAVLADEVRVTNNFWISCHQDFRKLKRIRVIWDYIRAVTEHNAPLFMGQGNQLQLLSSD</sequence>
<evidence type="ECO:0000256" key="2">
    <source>
        <dbReference type="ARBA" id="ARBA00023015"/>
    </source>
</evidence>
<dbReference type="GO" id="GO:0006351">
    <property type="term" value="P:DNA-templated transcription"/>
    <property type="evidence" value="ECO:0007669"/>
    <property type="project" value="TreeGrafter"/>
</dbReference>
<evidence type="ECO:0000256" key="3">
    <source>
        <dbReference type="ARBA" id="ARBA00023125"/>
    </source>
</evidence>
<dbReference type="GO" id="GO:0003700">
    <property type="term" value="F:DNA-binding transcription factor activity"/>
    <property type="evidence" value="ECO:0007669"/>
    <property type="project" value="InterPro"/>
</dbReference>
<keyword evidence="7" id="KW-1185">Reference proteome</keyword>
<dbReference type="PANTHER" id="PTHR30537:SF3">
    <property type="entry name" value="TRANSCRIPTIONAL REGULATORY PROTEIN"/>
    <property type="match status" value="1"/>
</dbReference>
<reference evidence="6 7" key="1">
    <citation type="submission" date="2022-12" db="EMBL/GenBank/DDBJ databases">
        <title>Coexistence and Characterization of a Novel Tigecycline Resistance gene tet(X) variant and blaNDM-1 in a Pseudomonas caeni Isolate of Chicken Origin.</title>
        <authorList>
            <person name="Lu X."/>
            <person name="Zhang L."/>
            <person name="Li R."/>
            <person name="Wang Z."/>
        </authorList>
    </citation>
    <scope>NUCLEOTIDE SEQUENCE [LARGE SCALE GENOMIC DNA]</scope>
    <source>
        <strain evidence="6 7">CE14</strain>
    </source>
</reference>
<dbReference type="EMBL" id="CP114976">
    <property type="protein sequence ID" value="WBE24243.1"/>
    <property type="molecule type" value="Genomic_DNA"/>
</dbReference>
<dbReference type="InterPro" id="IPR058163">
    <property type="entry name" value="LysR-type_TF_proteobact-type"/>
</dbReference>
<dbReference type="InterPro" id="IPR036388">
    <property type="entry name" value="WH-like_DNA-bd_sf"/>
</dbReference>
<name>A0AAE9VMZ8_9GAMM</name>
<dbReference type="InterPro" id="IPR036390">
    <property type="entry name" value="WH_DNA-bd_sf"/>
</dbReference>
<evidence type="ECO:0000313" key="7">
    <source>
        <dbReference type="Proteomes" id="UP001212189"/>
    </source>
</evidence>
<dbReference type="RefSeq" id="WP_269817185.1">
    <property type="nucleotide sequence ID" value="NZ_CP114976.1"/>
</dbReference>
<evidence type="ECO:0000313" key="6">
    <source>
        <dbReference type="EMBL" id="WBE24243.1"/>
    </source>
</evidence>
<dbReference type="InterPro" id="IPR005119">
    <property type="entry name" value="LysR_subst-bd"/>
</dbReference>
<evidence type="ECO:0000259" key="5">
    <source>
        <dbReference type="PROSITE" id="PS50931"/>
    </source>
</evidence>
<feature type="domain" description="HTH lysR-type" evidence="5">
    <location>
        <begin position="11"/>
        <end position="69"/>
    </location>
</feature>